<evidence type="ECO:0000259" key="6">
    <source>
        <dbReference type="Pfam" id="PF25990"/>
    </source>
</evidence>
<evidence type="ECO:0000313" key="7">
    <source>
        <dbReference type="EMBL" id="SFR30058.1"/>
    </source>
</evidence>
<protein>
    <submittedName>
        <fullName evidence="7">Membrane fusion protein, macrolide-specific efflux system</fullName>
    </submittedName>
</protein>
<dbReference type="Gene3D" id="2.40.50.100">
    <property type="match status" value="1"/>
</dbReference>
<dbReference type="Pfam" id="PF25990">
    <property type="entry name" value="Beta-barrel_YknX"/>
    <property type="match status" value="1"/>
</dbReference>
<evidence type="ECO:0000256" key="1">
    <source>
        <dbReference type="ARBA" id="ARBA00004196"/>
    </source>
</evidence>
<feature type="domain" description="CzcB-like C-terminal circularly permuted SH3-like" evidence="5">
    <location>
        <begin position="286"/>
        <end position="338"/>
    </location>
</feature>
<evidence type="ECO:0000256" key="3">
    <source>
        <dbReference type="SAM" id="MobiDB-lite"/>
    </source>
</evidence>
<proteinExistence type="predicted"/>
<feature type="domain" description="Multidrug resistance protein MdtA-like barrel-sandwich hybrid" evidence="4">
    <location>
        <begin position="75"/>
        <end position="175"/>
    </location>
</feature>
<dbReference type="Gene3D" id="2.40.420.20">
    <property type="match status" value="1"/>
</dbReference>
<dbReference type="PANTHER" id="PTHR32347:SF14">
    <property type="entry name" value="EFFLUX SYSTEM COMPONENT YKNX-RELATED"/>
    <property type="match status" value="1"/>
</dbReference>
<dbReference type="Gene3D" id="2.40.30.170">
    <property type="match status" value="1"/>
</dbReference>
<name>A0A1I6FJI3_9PSEU</name>
<dbReference type="InterPro" id="IPR058649">
    <property type="entry name" value="CzcB_C"/>
</dbReference>
<keyword evidence="2" id="KW-0175">Coiled coil</keyword>
<evidence type="ECO:0000259" key="4">
    <source>
        <dbReference type="Pfam" id="PF25917"/>
    </source>
</evidence>
<dbReference type="Pfam" id="PF25917">
    <property type="entry name" value="BSH_RND"/>
    <property type="match status" value="1"/>
</dbReference>
<sequence length="377" mass="37714">MTRRRRSLLINGLLVVVLLGAGVAGYLVFFGSSGNAQSTTTARTAAAANRDVSEVVTASGTVQSSFSAAASFGASGTVTEINVKVGDAVTKGQQLAKLDPTQAQLQVDIAQGNLNAALEKGTGTNALLTAYRQTQLALQQAKDNLAATVLTAPGDGTITSVTGAVGQKVGSGSTSSSSSSTSSTTATTTASGFVVVTDLKNLVVKANVSESDVSKLKADQAATVTVNAMAGTPVQAKVTTVDLTPTTANNVVQYGVSLALTQPPAELKPGQSASVEITVASAQGVLAVPAAAVQTVSGASSVQVMENGVESRKTVEIGVRGDQYVEIKSGLSAGEEVVLPQVSTSNSTNRQQQPGTGQFPGTGGGQRNGGGLTGTGR</sequence>
<keyword evidence="8" id="KW-1185">Reference proteome</keyword>
<dbReference type="RefSeq" id="WP_093606420.1">
    <property type="nucleotide sequence ID" value="NZ_FOYL01000026.1"/>
</dbReference>
<comment type="subcellular location">
    <subcellularLocation>
        <location evidence="1">Cell envelope</location>
    </subcellularLocation>
</comment>
<dbReference type="Proteomes" id="UP000198583">
    <property type="component" value="Unassembled WGS sequence"/>
</dbReference>
<feature type="region of interest" description="Disordered" evidence="3">
    <location>
        <begin position="342"/>
        <end position="377"/>
    </location>
</feature>
<dbReference type="Pfam" id="PF25975">
    <property type="entry name" value="CzcB_C"/>
    <property type="match status" value="1"/>
</dbReference>
<accession>A0A1I6FJI3</accession>
<dbReference type="SUPFAM" id="SSF111369">
    <property type="entry name" value="HlyD-like secretion proteins"/>
    <property type="match status" value="1"/>
</dbReference>
<reference evidence="8" key="1">
    <citation type="submission" date="2016-10" db="EMBL/GenBank/DDBJ databases">
        <authorList>
            <person name="Varghese N."/>
            <person name="Submissions S."/>
        </authorList>
    </citation>
    <scope>NUCLEOTIDE SEQUENCE [LARGE SCALE GENOMIC DNA]</scope>
    <source>
        <strain evidence="8">DSM 44232</strain>
    </source>
</reference>
<dbReference type="InterPro" id="IPR058625">
    <property type="entry name" value="MdtA-like_BSH"/>
</dbReference>
<evidence type="ECO:0000313" key="8">
    <source>
        <dbReference type="Proteomes" id="UP000198583"/>
    </source>
</evidence>
<dbReference type="InterPro" id="IPR050465">
    <property type="entry name" value="UPF0194_transport"/>
</dbReference>
<gene>
    <name evidence="7" type="ORF">SAMN04488564_12647</name>
</gene>
<dbReference type="STRING" id="84724.SAMN04488564_12647"/>
<feature type="compositionally biased region" description="Gly residues" evidence="3">
    <location>
        <begin position="358"/>
        <end position="377"/>
    </location>
</feature>
<dbReference type="AlphaFoldDB" id="A0A1I6FJI3"/>
<dbReference type="EMBL" id="FOYL01000026">
    <property type="protein sequence ID" value="SFR30058.1"/>
    <property type="molecule type" value="Genomic_DNA"/>
</dbReference>
<dbReference type="OrthoDB" id="4932908at2"/>
<evidence type="ECO:0000256" key="2">
    <source>
        <dbReference type="ARBA" id="ARBA00023054"/>
    </source>
</evidence>
<dbReference type="GO" id="GO:0030313">
    <property type="term" value="C:cell envelope"/>
    <property type="evidence" value="ECO:0007669"/>
    <property type="project" value="UniProtKB-SubCell"/>
</dbReference>
<dbReference type="InterPro" id="IPR058636">
    <property type="entry name" value="Beta-barrel_YknX"/>
</dbReference>
<feature type="domain" description="YknX-like beta-barrel" evidence="6">
    <location>
        <begin position="202"/>
        <end position="277"/>
    </location>
</feature>
<organism evidence="7 8">
    <name type="scientific">Lentzea waywayandensis</name>
    <dbReference type="NCBI Taxonomy" id="84724"/>
    <lineage>
        <taxon>Bacteria</taxon>
        <taxon>Bacillati</taxon>
        <taxon>Actinomycetota</taxon>
        <taxon>Actinomycetes</taxon>
        <taxon>Pseudonocardiales</taxon>
        <taxon>Pseudonocardiaceae</taxon>
        <taxon>Lentzea</taxon>
    </lineage>
</organism>
<evidence type="ECO:0000259" key="5">
    <source>
        <dbReference type="Pfam" id="PF25975"/>
    </source>
</evidence>
<dbReference type="PANTHER" id="PTHR32347">
    <property type="entry name" value="EFFLUX SYSTEM COMPONENT YKNX-RELATED"/>
    <property type="match status" value="1"/>
</dbReference>